<evidence type="ECO:0000313" key="1">
    <source>
        <dbReference type="EMBL" id="QUC67220.1"/>
    </source>
</evidence>
<name>A0AC61MWP6_9FIRM</name>
<accession>A0AC61MWP6</accession>
<evidence type="ECO:0000313" key="2">
    <source>
        <dbReference type="Proteomes" id="UP000682782"/>
    </source>
</evidence>
<proteinExistence type="predicted"/>
<protein>
    <submittedName>
        <fullName evidence="1">Uncharacterized protein</fullName>
    </submittedName>
</protein>
<organism evidence="1 2">
    <name type="scientific">Aristaeella hokkaidonensis</name>
    <dbReference type="NCBI Taxonomy" id="3046382"/>
    <lineage>
        <taxon>Bacteria</taxon>
        <taxon>Bacillati</taxon>
        <taxon>Bacillota</taxon>
        <taxon>Clostridia</taxon>
        <taxon>Eubacteriales</taxon>
        <taxon>Aristaeellaceae</taxon>
        <taxon>Aristaeella</taxon>
    </lineage>
</organism>
<dbReference type="Proteomes" id="UP000682782">
    <property type="component" value="Chromosome"/>
</dbReference>
<sequence>MRTVDLSGIWECSIPGQSGEIRLPGTLDEGGFGLPDDPHKQWQAEEVKKLGFWQEGDPIVTRLTRRYSFEGQAKFSRKVSWGCSADCRVFLECERAR</sequence>
<keyword evidence="2" id="KW-1185">Reference proteome</keyword>
<dbReference type="EMBL" id="CP068393">
    <property type="protein sequence ID" value="QUC67220.1"/>
    <property type="molecule type" value="Genomic_DNA"/>
</dbReference>
<gene>
    <name evidence="1" type="ORF">JYE49_00425</name>
</gene>
<reference evidence="1" key="1">
    <citation type="submission" date="2021-01" db="EMBL/GenBank/DDBJ databases">
        <title>Complete genome sequence of Clostridiales bacterium R-7.</title>
        <authorList>
            <person name="Mahoney-Kurpe S.C."/>
            <person name="Palevich N."/>
            <person name="Koike S."/>
            <person name="Moon C.D."/>
            <person name="Attwood G.T."/>
        </authorList>
    </citation>
    <scope>NUCLEOTIDE SEQUENCE</scope>
    <source>
        <strain evidence="1">R-7</strain>
    </source>
</reference>